<dbReference type="GO" id="GO:0005634">
    <property type="term" value="C:nucleus"/>
    <property type="evidence" value="ECO:0007669"/>
    <property type="project" value="TreeGrafter"/>
</dbReference>
<dbReference type="EnsemblPlants" id="EMT01930">
    <property type="protein sequence ID" value="EMT01930"/>
    <property type="gene ID" value="F775_02450"/>
</dbReference>
<dbReference type="PANTHER" id="PTHR11477:SF44">
    <property type="entry name" value="TFIIS CENTRAL DOMAIN-CONTAINING PROTEIN"/>
    <property type="match status" value="1"/>
</dbReference>
<name>R7W0C3_AEGTA</name>
<dbReference type="InterPro" id="IPR012921">
    <property type="entry name" value="SPOC_C"/>
</dbReference>
<evidence type="ECO:0000256" key="1">
    <source>
        <dbReference type="SAM" id="MobiDB-lite"/>
    </source>
</evidence>
<proteinExistence type="predicted"/>
<evidence type="ECO:0000313" key="3">
    <source>
        <dbReference type="EnsemblPlants" id="EMT01930"/>
    </source>
</evidence>
<dbReference type="Pfam" id="PF07744">
    <property type="entry name" value="SPOC"/>
    <property type="match status" value="1"/>
</dbReference>
<reference evidence="3" key="1">
    <citation type="submission" date="2015-06" db="UniProtKB">
        <authorList>
            <consortium name="EnsemblPlants"/>
        </authorList>
    </citation>
    <scope>IDENTIFICATION</scope>
</reference>
<dbReference type="AlphaFoldDB" id="R7W0C3"/>
<feature type="region of interest" description="Disordered" evidence="1">
    <location>
        <begin position="175"/>
        <end position="194"/>
    </location>
</feature>
<dbReference type="PANTHER" id="PTHR11477">
    <property type="entry name" value="TRANSCRIPTION FACTOR S-II ZINC FINGER DOMAIN-CONTAINING PROTEIN"/>
    <property type="match status" value="1"/>
</dbReference>
<feature type="domain" description="Spen paralogue and orthologue SPOC C-terminal" evidence="2">
    <location>
        <begin position="214"/>
        <end position="358"/>
    </location>
</feature>
<feature type="region of interest" description="Disordered" evidence="1">
    <location>
        <begin position="1"/>
        <end position="27"/>
    </location>
</feature>
<feature type="compositionally biased region" description="Low complexity" evidence="1">
    <location>
        <begin position="10"/>
        <end position="20"/>
    </location>
</feature>
<sequence>MEPAGELIMRPPSRAAAPASKPRDNANCPLDNAQTVTVLVLKILFSYIDYLSLVLQIIDSYTADETVGIVKPAQGITLYLCPSQGKAAQILADHLPKEHLGQPIGALLQDDRNSNKVDKANSANLPKTMNMAAVSEFQIHSEDVPSQQSYCESKLESPMNKPASVLDPVEEPKGDVLAKSSPQMVDAEESRTVNGLTTESSMQCKITPDVSLTRHSIWEATIQHESSRTNIVVIFKSGEKPSTHQWHRFLRIEGRVRLSALKEFLIELLKSRSRTILVTELRWKEGSLESGRHHLLKTIDSYTANETVGLVKPAQGITLYLCPSQGKAAQILADHLPKEHLRSLTVSRTSIIGVVVWQRPHASSRVPSWQDFSKRQATISSSSPMISKPSSRSSNASYQEVVAADVPPGVGSRVVRHQDGLPAEYNLVSVSNSAADVTRTQSYKSHQLPVHTSNDTRIEEIIRKYDKTHSQGNLQQERIQQPHYPYQQYHQQLQHHSMRQYHMARNSHSPLAYTQHQNTAMPVRGRPLIYGHPMQPAQQSYSGVPDDGSQTHVTRAWYLQ</sequence>
<accession>R7W0C3</accession>
<dbReference type="ExpressionAtlas" id="R7W0C3">
    <property type="expression patterns" value="baseline"/>
</dbReference>
<protein>
    <recommendedName>
        <fullName evidence="2">Spen paralogue and orthologue SPOC C-terminal domain-containing protein</fullName>
    </recommendedName>
</protein>
<evidence type="ECO:0000259" key="2">
    <source>
        <dbReference type="Pfam" id="PF07744"/>
    </source>
</evidence>
<dbReference type="CDD" id="cd21538">
    <property type="entry name" value="SPOC_TFIIS"/>
    <property type="match status" value="1"/>
</dbReference>
<organism evidence="3">
    <name type="scientific">Aegilops tauschii</name>
    <name type="common">Tausch's goatgrass</name>
    <name type="synonym">Aegilops squarrosa</name>
    <dbReference type="NCBI Taxonomy" id="37682"/>
    <lineage>
        <taxon>Eukaryota</taxon>
        <taxon>Viridiplantae</taxon>
        <taxon>Streptophyta</taxon>
        <taxon>Embryophyta</taxon>
        <taxon>Tracheophyta</taxon>
        <taxon>Spermatophyta</taxon>
        <taxon>Magnoliopsida</taxon>
        <taxon>Liliopsida</taxon>
        <taxon>Poales</taxon>
        <taxon>Poaceae</taxon>
        <taxon>BOP clade</taxon>
        <taxon>Pooideae</taxon>
        <taxon>Triticodae</taxon>
        <taxon>Triticeae</taxon>
        <taxon>Triticinae</taxon>
        <taxon>Aegilops</taxon>
    </lineage>
</organism>
<dbReference type="GO" id="GO:0006351">
    <property type="term" value="P:DNA-templated transcription"/>
    <property type="evidence" value="ECO:0007669"/>
    <property type="project" value="TreeGrafter"/>
</dbReference>